<evidence type="ECO:0000313" key="1">
    <source>
        <dbReference type="EMBL" id="KAF5339712.1"/>
    </source>
</evidence>
<comment type="caution">
    <text evidence="1">The sequence shown here is derived from an EMBL/GenBank/DDBJ whole genome shotgun (WGS) entry which is preliminary data.</text>
</comment>
<dbReference type="OrthoDB" id="2851338at2759"/>
<evidence type="ECO:0000313" key="2">
    <source>
        <dbReference type="Proteomes" id="UP000559256"/>
    </source>
</evidence>
<proteinExistence type="predicted"/>
<dbReference type="InterPro" id="IPR011008">
    <property type="entry name" value="Dimeric_a/b-barrel"/>
</dbReference>
<accession>A0A8H5CFR3</accession>
<name>A0A8H5CFR3_9AGAR</name>
<dbReference type="Proteomes" id="UP000559256">
    <property type="component" value="Unassembled WGS sequence"/>
</dbReference>
<gene>
    <name evidence="1" type="ORF">D9758_014908</name>
</gene>
<keyword evidence="2" id="KW-1185">Reference proteome</keyword>
<dbReference type="SUPFAM" id="SSF54909">
    <property type="entry name" value="Dimeric alpha+beta barrel"/>
    <property type="match status" value="2"/>
</dbReference>
<protein>
    <submittedName>
        <fullName evidence="1">Uncharacterized protein</fullName>
    </submittedName>
</protein>
<dbReference type="AlphaFoldDB" id="A0A8H5CFR3"/>
<reference evidence="1 2" key="1">
    <citation type="journal article" date="2020" name="ISME J.">
        <title>Uncovering the hidden diversity of litter-decomposition mechanisms in mushroom-forming fungi.</title>
        <authorList>
            <person name="Floudas D."/>
            <person name="Bentzer J."/>
            <person name="Ahren D."/>
            <person name="Johansson T."/>
            <person name="Persson P."/>
            <person name="Tunlid A."/>
        </authorList>
    </citation>
    <scope>NUCLEOTIDE SEQUENCE [LARGE SCALE GENOMIC DNA]</scope>
    <source>
        <strain evidence="1 2">CBS 291.85</strain>
    </source>
</reference>
<sequence length="235" mass="27319">MPDPKGLVFTLVESGPNISEEEYHDWYDNEHAPARLTIPSFYNATRFKACDGVKPTSLTLYDISEPRVANGPEYQAVFANGSDRDKRMVSTLQYLTRRSYSVIYSLSHPEASAFLPPKFVFYVAMEVKPEGEAYFNKWFKEEYIPMVMKIPGWLRSRKFTLEEHILFRGCVKPEVPVYKHLAIHDFSSDGYRETAEIKAATSTPWQNEVMKNVVGREMRHFEFLKVYKCPEMTQM</sequence>
<dbReference type="EMBL" id="JAACJM010000182">
    <property type="protein sequence ID" value="KAF5339712.1"/>
    <property type="molecule type" value="Genomic_DNA"/>
</dbReference>
<organism evidence="1 2">
    <name type="scientific">Tetrapyrgos nigripes</name>
    <dbReference type="NCBI Taxonomy" id="182062"/>
    <lineage>
        <taxon>Eukaryota</taxon>
        <taxon>Fungi</taxon>
        <taxon>Dikarya</taxon>
        <taxon>Basidiomycota</taxon>
        <taxon>Agaricomycotina</taxon>
        <taxon>Agaricomycetes</taxon>
        <taxon>Agaricomycetidae</taxon>
        <taxon>Agaricales</taxon>
        <taxon>Marasmiineae</taxon>
        <taxon>Marasmiaceae</taxon>
        <taxon>Tetrapyrgos</taxon>
    </lineage>
</organism>